<feature type="region of interest" description="Disordered" evidence="6">
    <location>
        <begin position="1180"/>
        <end position="1200"/>
    </location>
</feature>
<keyword evidence="3" id="KW-0112">Calmodulin-binding</keyword>
<dbReference type="Ensembl" id="ENSGMOT00000076493.1">
    <property type="protein sequence ID" value="ENSGMOP00000058069.1"/>
    <property type="gene ID" value="ENSGMOG00000033787.1"/>
</dbReference>
<feature type="region of interest" description="Disordered" evidence="6">
    <location>
        <begin position="675"/>
        <end position="698"/>
    </location>
</feature>
<feature type="region of interest" description="Disordered" evidence="6">
    <location>
        <begin position="1113"/>
        <end position="1148"/>
    </location>
</feature>
<evidence type="ECO:0000256" key="5">
    <source>
        <dbReference type="ARBA" id="ARBA00023288"/>
    </source>
</evidence>
<protein>
    <recommendedName>
        <fullName evidence="7">A kinase-anchoring proteins AKAP-5 and AKAP-12 calmodulin (CaM)-binding domain-containing protein</fullName>
    </recommendedName>
</protein>
<feature type="region of interest" description="Disordered" evidence="6">
    <location>
        <begin position="3558"/>
        <end position="3582"/>
    </location>
</feature>
<dbReference type="PANTHER" id="PTHR23209:SF4">
    <property type="entry name" value="A-KINASE ANCHOR PROTEIN 12"/>
    <property type="match status" value="1"/>
</dbReference>
<dbReference type="Proteomes" id="UP000694546">
    <property type="component" value="Chromosome 5"/>
</dbReference>
<evidence type="ECO:0000256" key="4">
    <source>
        <dbReference type="ARBA" id="ARBA00023136"/>
    </source>
</evidence>
<dbReference type="InterPro" id="IPR028540">
    <property type="entry name" value="AKAP12"/>
</dbReference>
<feature type="region of interest" description="Disordered" evidence="6">
    <location>
        <begin position="164"/>
        <end position="232"/>
    </location>
</feature>
<feature type="compositionally biased region" description="Polar residues" evidence="6">
    <location>
        <begin position="354"/>
        <end position="368"/>
    </location>
</feature>
<feature type="region of interest" description="Disordered" evidence="6">
    <location>
        <begin position="282"/>
        <end position="312"/>
    </location>
</feature>
<evidence type="ECO:0000256" key="6">
    <source>
        <dbReference type="SAM" id="MobiDB-lite"/>
    </source>
</evidence>
<feature type="region of interest" description="Disordered" evidence="6">
    <location>
        <begin position="457"/>
        <end position="657"/>
    </location>
</feature>
<feature type="compositionally biased region" description="Basic and acidic residues" evidence="6">
    <location>
        <begin position="983"/>
        <end position="996"/>
    </location>
</feature>
<evidence type="ECO:0000256" key="3">
    <source>
        <dbReference type="ARBA" id="ARBA00022860"/>
    </source>
</evidence>
<feature type="region of interest" description="Disordered" evidence="6">
    <location>
        <begin position="1"/>
        <end position="56"/>
    </location>
</feature>
<feature type="compositionally biased region" description="Basic and acidic residues" evidence="6">
    <location>
        <begin position="433"/>
        <end position="443"/>
    </location>
</feature>
<feature type="compositionally biased region" description="Low complexity" evidence="6">
    <location>
        <begin position="3572"/>
        <end position="3582"/>
    </location>
</feature>
<feature type="compositionally biased region" description="Polar residues" evidence="6">
    <location>
        <begin position="1120"/>
        <end position="1145"/>
    </location>
</feature>
<evidence type="ECO:0000313" key="9">
    <source>
        <dbReference type="Proteomes" id="UP000694546"/>
    </source>
</evidence>
<feature type="compositionally biased region" description="Basic residues" evidence="6">
    <location>
        <begin position="580"/>
        <end position="591"/>
    </location>
</feature>
<reference evidence="8" key="2">
    <citation type="submission" date="2025-09" db="UniProtKB">
        <authorList>
            <consortium name="Ensembl"/>
        </authorList>
    </citation>
    <scope>IDENTIFICATION</scope>
</reference>
<feature type="domain" description="A kinase-anchoring proteins AKAP-5 and AKAP-12 calmodulin (CaM)-binding" evidence="7">
    <location>
        <begin position="447"/>
        <end position="467"/>
    </location>
</feature>
<dbReference type="PANTHER" id="PTHR23209">
    <property type="entry name" value="A-KINASE ANCHOR PROTEIN 12"/>
    <property type="match status" value="1"/>
</dbReference>
<dbReference type="GO" id="GO:0010739">
    <property type="term" value="P:positive regulation of protein kinase A signaling"/>
    <property type="evidence" value="ECO:0007669"/>
    <property type="project" value="InterPro"/>
</dbReference>
<feature type="compositionally biased region" description="Basic and acidic residues" evidence="6">
    <location>
        <begin position="628"/>
        <end position="644"/>
    </location>
</feature>
<keyword evidence="5" id="KW-0449">Lipoprotein</keyword>
<feature type="compositionally biased region" description="Basic and acidic residues" evidence="6">
    <location>
        <begin position="9"/>
        <end position="23"/>
    </location>
</feature>
<feature type="compositionally biased region" description="Basic and acidic residues" evidence="6">
    <location>
        <begin position="592"/>
        <end position="603"/>
    </location>
</feature>
<comment type="subcellular location">
    <subcellularLocation>
        <location evidence="1">Membrane</location>
        <topology evidence="1">Lipid-anchor</topology>
    </subcellularLocation>
</comment>
<feature type="compositionally biased region" description="Polar residues" evidence="6">
    <location>
        <begin position="194"/>
        <end position="211"/>
    </location>
</feature>
<keyword evidence="2" id="KW-0597">Phosphoprotein</keyword>
<feature type="region of interest" description="Disordered" evidence="6">
    <location>
        <begin position="958"/>
        <end position="977"/>
    </location>
</feature>
<proteinExistence type="predicted"/>
<dbReference type="GO" id="GO:0007165">
    <property type="term" value="P:signal transduction"/>
    <property type="evidence" value="ECO:0007669"/>
    <property type="project" value="TreeGrafter"/>
</dbReference>
<sequence length="3691" mass="404499">MGDTQSAPRDAEQDAERDTDSGRAQDSGDCNVEDKLPENDTQISGLHGKSDGPLAELNDHLEDEFNDDLCDTESPLVSAREDVSDTFATVDDKEALLEDVEINNVTDSDPEADEASLNDQEDKMNEINKGFRRFFSNISLKLTLKQGPDDKPAEIASDVLPNQEVAPCIPGDTCEGANESTSETCENNGDPHTAQDSADNESTTCPTVTDMTSEENIQEDVEHKTPAATEVDQEATEGILAQADTEGVRSEVEPGGSCPQDSAEEEVLSPIKVFFTTGIFSSLRKKKKPAEEESLKIKTNQKESVDMDREEQGGIEGIGKDLAQHELFPKAEIAVVEEKQKTKNGNEEVMRESAPTNNDHGTGENLVNANDELLSSEEKVKFPSSSLQRLLSGANLKKVSTKQQGRKKSSDSVERVTCPLQSSVESSESTTDESPKVAPEEVKKLEESAWETLKRLLTPKKFQKNSTLSNEEVIVSSKPEEPKLSEGEEIEDGNTEESRKRKDSIVSWDSLLCGSGNRRSRKSSSADEQKARTEGDDNRAAAESRHATDLDSSHEMEDNLASSPEHGRSPSDDEGSTWKSLKRLVTPKRKSRDGEETKEHTSDSEIIQDESSFSLKKFLPGRRKRRPYEKQEEVPSDKPEREEHSDEEDSDTPAIIPLSEFDIPVTESQGKIQAMLESQTAEAEAPKEQEELTGQTTDAVVMCDSTPALPKGTKDTENALEKLTSTTPASMEEVEDLSEIVSKLQLLSDIPEEGLIEESIATPASFADDAARDDTIADVIEFASEAVTAPEPIDITVEDETEMVSAVSQLTDSSKTSGNTTPVPADYDVKETDNLLRQVVESISATQNDAVESTSDQYPERIAGSVPSHKLESSFSKELTILTTHQTSNATLLCTGFTVEAFDAIDRVAEAECFSDMTETIYTQCLSEDTTEEFHTAGMSVDEELKNINESQLVTYSSSEGNKAKTSAILPPAENVNVSETSIDDHKNDNEQDHEMAPPGNDSYVEATIQVQSEEMVDESETLTLTDACVSNSEATPTDEIAKGSHILSGEQIQDVAELSVGYGEQHGLLVVEVGVAEFGHVPVSAPIEPEEVIMKADKTNSQLHSFPSVDVGQAEQGVQELQSQSMTEDIPEQDSTVPDSSPSTEAKEQIEHTLLETEMYIKEDVAEILQDALCEDGDETTEVTGELHTERSVEESEESNVQVLEHKVITEDSPVLEDLTQKRLATREREPKEVPQHTSVEEDELEVMSNPMTSVIHNDTNNQVVEKQVITEDNAEFQAENALPSSTSEVEKKAAAVSEQGLAEREHIYRANDPCEEPREVLGHEDGQPTEVPDQLETLTSQFVASIISDVSVVQLLEKQLISEDIAESQAEEAKTKVEMEATIVTEQGFVEKELVSREKDPCDATRQVLIQEDGILTEVTDELKTSESVHLGTLNSEARNVAIHQQLITSEHIIGSLTENACTSITDADEKENATQSKQSLLSKGHLTVESVVSEELLAISITDYVQVADVTKELKPITSTHEASVDSNTAIVEVLEKQVSEDIPEQDRASASVTDKVENETGIERILLEKPPTMAYDDPDEIPQQSVAKEEAEVVKGSTEVEAPPAVQIAPLNPLFSIVEGIEKQVTSQNLLSNAENADPVITFEDEKATVTQPEQSLLEKEFSTVESDLSEEPQQSSVTEDFQVAEFTKELQATTFVYLASVDSNAGIVEVHEKQGVSEDLEFNAVNASTLIQVEDEKETVTQSAKSLLLKEHVIVESDVSEEPQHISVTDDTQVAEVTKELDPPAHIHLASVDSNAGIVEVLGNKDLSGDILVPEGPLVSMTAEVEKETGVLTEEAHVVEQLPTMDYDPNEIPQQSVVKEDDEVVKVLIESDAPPTLHTAPLISESSVVLIIVEQVTFDDLGSNAENAQPVSTVEEDKETVTQPERCLLEKELVTVESDFIEEAQHISVTDVVQIADITKELEASTSIDVVSVDYNAGIVEVLEQRGVSKNLESNAENASTLIQVEDEKETVTQSAQSLLEKELVIVESDRSEEPQHISVKDDVQVSEVTKELDPQTHINLASAGIVEVLENQVQSGEIPVHEGSSVSLTAEVENETGVLTEEAQMVEQLPTMDYDPNEIPQQSVVKENNEEVQVSTEFEVPTTLHPAPLISESSIVEIFEEQVTFEDLGSNAEDAQPISSVEEDKETVTQPERCLLEKELVVVESDLIVEPQHISFTDVLQIADITKELEASTSIDVVFVVYNAGIVEVLEQRGVSKNLESNAVNASTLIQVEDEKETVTQSAQSLLEKELVIVESDRSEEPQHISVKNDVQVAEVTKELDPQTHINLASAGIVEVLENQVKSGEIPVHEGSSLSETAEVKNETGVLTEEALVVEQLPTMDYDPNEIPQQSVVKENDEVVQVSTEFEAPPTLHPAPLISEASIVQIFEEQVTFEDLGSNAENAQPVSSVEEDKETVTQPEQCLLEKELVVVESDLIVEPQHISFTDVLQIADITKEFEASTTIDEDSVDFNAGIVEVLEKQDISEDILVHDVASVTAEIENETEILQQALVVKTVSNLDYDPNEIPQQNVLKDGEVVKLSEFEAPSHVQITPLTSDSSIVEVIEKQVTEELGSDAEKANTLITVENAKVIYSEQSLLVKEPVSIESNLNEEPQHISVTDVQVTEVTKELEASTFDQVALLDSNADIVEILGGVVGGNALPTGNDDPHEIPQQRVVEQDCKVVQTEFEAPPTVQIAPLVLGSSMVEVIGKQVLSDIPVTNGENASASTTAEAGEEVLIAQELIKKVLRTVVGDPDEIPRQCAVKNEHEFADIAKLLDGSTEVDIDSINSDTSVPQALQEHVLSEVIPTPDTDNASVNSVTEVAEMLEAPTAVKLVLINRETILPEVFEKQQVHDYVTLVVTEPSHEVVSNAVNDEGDIDKLAGAEENAEMVEDVAAMQDEDGAAMQACGVETSMDHDANRETPNIREPLLDVMATEEEPQDTVEHVRVLEPCVEEGMIEMTKKSKGDVEVKSAEEMGVTDAKEGMDIGCIVQNEVQNVYTSLATEEEMLDKMDNVTAKEVDQQKNQTEVSDEVAKEESCLKEEPGSAVQVIVTPPTDERKGTEIIKSEPTELEAQKLTKKESDASIERTAPEVLSETEIGNELETASNIVFATTDDVAIYKLKPDLDETEVELKKESDKNVIEEDSSCSPELLAAIETIEAKQAIVVPQIITSSEKVQPTSEMGVEEIQATENVESNIQMEVTELEKEKEDPTIKIEVTELQGLEKTEPNIQKEVKELGTEQKRQIQVSEVNVNVAPKIQMEGTEFPATEKLESTLQMEGTELQVTEEAEQNIKIALTNIKVTVKVVVQAIEAIDLEKTKVDAHLIDDSSFSPQEVAVKEIMDAKQEQTHPCEMVTPSQEGEPTIKNEEATEIQLTEKVEPKIQMEATEHQGKKKVEPNIQIAFTEMKDPLTQRERPEVGVQAEEAIEKARTIQMAEVPERLQEACVSEVSVTRVLEVTGLVQELDSTREMIQVVPVALQVGLEQVVFLSQTGPAHFAEEPLETKQQRLVHVEQAERTVPSSPPVQPEVVVESAESVSQWEGELEQDVWLDAEEDIGKQEGAEKTGNEPQESVQSQLEVSQAEDQEEVFLDTTGHAHIEEESSPEEIQAIGEIHELEREGEDFAIALEDPQIKNLTETSLICKELD</sequence>
<evidence type="ECO:0000256" key="1">
    <source>
        <dbReference type="ARBA" id="ARBA00004635"/>
    </source>
</evidence>
<feature type="compositionally biased region" description="Basic and acidic residues" evidence="6">
    <location>
        <begin position="336"/>
        <end position="351"/>
    </location>
</feature>
<evidence type="ECO:0000259" key="7">
    <source>
        <dbReference type="PROSITE" id="PS51893"/>
    </source>
</evidence>
<feature type="compositionally biased region" description="Polar residues" evidence="6">
    <location>
        <begin position="178"/>
        <end position="187"/>
    </location>
</feature>
<dbReference type="PROSITE" id="PS51893">
    <property type="entry name" value="AKAP_CAM_BD"/>
    <property type="match status" value="2"/>
</dbReference>
<keyword evidence="9" id="KW-1185">Reference proteome</keyword>
<feature type="region of interest" description="Disordered" evidence="6">
    <location>
        <begin position="335"/>
        <end position="443"/>
    </location>
</feature>
<feature type="compositionally biased region" description="Basic and acidic residues" evidence="6">
    <location>
        <begin position="289"/>
        <end position="312"/>
    </location>
</feature>
<feature type="compositionally biased region" description="Basic and acidic residues" evidence="6">
    <location>
        <begin position="524"/>
        <end position="557"/>
    </location>
</feature>
<organism evidence="8 9">
    <name type="scientific">Gadus morhua</name>
    <name type="common">Atlantic cod</name>
    <dbReference type="NCBI Taxonomy" id="8049"/>
    <lineage>
        <taxon>Eukaryota</taxon>
        <taxon>Metazoa</taxon>
        <taxon>Chordata</taxon>
        <taxon>Craniata</taxon>
        <taxon>Vertebrata</taxon>
        <taxon>Euteleostomi</taxon>
        <taxon>Actinopterygii</taxon>
        <taxon>Neopterygii</taxon>
        <taxon>Teleostei</taxon>
        <taxon>Neoteleostei</taxon>
        <taxon>Acanthomorphata</taxon>
        <taxon>Zeiogadaria</taxon>
        <taxon>Gadariae</taxon>
        <taxon>Gadiformes</taxon>
        <taxon>Gadoidei</taxon>
        <taxon>Gadidae</taxon>
        <taxon>Gadus</taxon>
    </lineage>
</organism>
<feature type="compositionally biased region" description="Basic and acidic residues" evidence="6">
    <location>
        <begin position="1186"/>
        <end position="1195"/>
    </location>
</feature>
<feature type="region of interest" description="Disordered" evidence="6">
    <location>
        <begin position="244"/>
        <end position="264"/>
    </location>
</feature>
<dbReference type="GO" id="GO:0005737">
    <property type="term" value="C:cytoplasm"/>
    <property type="evidence" value="ECO:0007669"/>
    <property type="project" value="TreeGrafter"/>
</dbReference>
<dbReference type="GO" id="GO:0016020">
    <property type="term" value="C:membrane"/>
    <property type="evidence" value="ECO:0007669"/>
    <property type="project" value="UniProtKB-SubCell"/>
</dbReference>
<name>A0A8C5C813_GADMO</name>
<feature type="compositionally biased region" description="Low complexity" evidence="6">
    <location>
        <begin position="3613"/>
        <end position="3625"/>
    </location>
</feature>
<feature type="region of interest" description="Disordered" evidence="6">
    <location>
        <begin position="1228"/>
        <end position="1247"/>
    </location>
</feature>
<keyword evidence="4" id="KW-0472">Membrane</keyword>
<feature type="region of interest" description="Disordered" evidence="6">
    <location>
        <begin position="983"/>
        <end position="1002"/>
    </location>
</feature>
<dbReference type="OrthoDB" id="8931760at2759"/>
<gene>
    <name evidence="8" type="primary">akap12a</name>
</gene>
<accession>A0A8C5C813</accession>
<feature type="region of interest" description="Disordered" evidence="6">
    <location>
        <begin position="3605"/>
        <end position="3627"/>
    </location>
</feature>
<dbReference type="GO" id="GO:0005516">
    <property type="term" value="F:calmodulin binding"/>
    <property type="evidence" value="ECO:0007669"/>
    <property type="project" value="UniProtKB-KW"/>
</dbReference>
<dbReference type="GO" id="GO:0090036">
    <property type="term" value="P:regulation of protein kinase C signaling"/>
    <property type="evidence" value="ECO:0007669"/>
    <property type="project" value="InterPro"/>
</dbReference>
<feature type="domain" description="A kinase-anchoring proteins AKAP-5 and AKAP-12 calmodulin (CaM)-binding" evidence="7">
    <location>
        <begin position="575"/>
        <end position="595"/>
    </location>
</feature>
<dbReference type="OMA" id="QLPTMDY"/>
<dbReference type="GeneTree" id="ENSGT00940000169194"/>
<evidence type="ECO:0000313" key="8">
    <source>
        <dbReference type="Ensembl" id="ENSGMOP00000058069.1"/>
    </source>
</evidence>
<dbReference type="InterPro" id="IPR001573">
    <property type="entry name" value="AKAP_WSK"/>
</dbReference>
<reference evidence="8" key="1">
    <citation type="submission" date="2025-08" db="UniProtKB">
        <authorList>
            <consortium name="Ensembl"/>
        </authorList>
    </citation>
    <scope>IDENTIFICATION</scope>
</reference>
<evidence type="ECO:0000256" key="2">
    <source>
        <dbReference type="ARBA" id="ARBA00022553"/>
    </source>
</evidence>
<dbReference type="GO" id="GO:0051018">
    <property type="term" value="F:protein kinase A binding"/>
    <property type="evidence" value="ECO:0007669"/>
    <property type="project" value="InterPro"/>
</dbReference>